<dbReference type="Pfam" id="PF08241">
    <property type="entry name" value="Methyltransf_11"/>
    <property type="match status" value="1"/>
</dbReference>
<dbReference type="GO" id="GO:0032259">
    <property type="term" value="P:methylation"/>
    <property type="evidence" value="ECO:0007669"/>
    <property type="project" value="UniProtKB-KW"/>
</dbReference>
<dbReference type="Proteomes" id="UP000478417">
    <property type="component" value="Unassembled WGS sequence"/>
</dbReference>
<dbReference type="GO" id="GO:0008757">
    <property type="term" value="F:S-adenosylmethionine-dependent methyltransferase activity"/>
    <property type="evidence" value="ECO:0007669"/>
    <property type="project" value="InterPro"/>
</dbReference>
<evidence type="ECO:0000259" key="1">
    <source>
        <dbReference type="Pfam" id="PF08241"/>
    </source>
</evidence>
<dbReference type="Gene3D" id="3.40.50.150">
    <property type="entry name" value="Vaccinia Virus protein VP39"/>
    <property type="match status" value="1"/>
</dbReference>
<keyword evidence="2" id="KW-0489">Methyltransferase</keyword>
<dbReference type="CDD" id="cd02440">
    <property type="entry name" value="AdoMet_MTases"/>
    <property type="match status" value="1"/>
</dbReference>
<dbReference type="SUPFAM" id="SSF53335">
    <property type="entry name" value="S-adenosyl-L-methionine-dependent methyltransferases"/>
    <property type="match status" value="1"/>
</dbReference>
<dbReference type="RefSeq" id="WP_163962756.1">
    <property type="nucleotide sequence ID" value="NZ_JAAGNX010000001.1"/>
</dbReference>
<reference evidence="2 3" key="1">
    <citation type="submission" date="2020-02" db="EMBL/GenBank/DDBJ databases">
        <title>Albibacoteraceae fam. nov., the first described family within the subdivision 4 Verrucomicrobia.</title>
        <authorList>
            <person name="Xi F."/>
        </authorList>
    </citation>
    <scope>NUCLEOTIDE SEQUENCE [LARGE SCALE GENOMIC DNA]</scope>
    <source>
        <strain evidence="2 3">CK1056</strain>
    </source>
</reference>
<protein>
    <submittedName>
        <fullName evidence="2">Methyltransferase domain-containing protein</fullName>
    </submittedName>
</protein>
<dbReference type="InterPro" id="IPR029063">
    <property type="entry name" value="SAM-dependent_MTases_sf"/>
</dbReference>
<feature type="domain" description="Methyltransferase type 11" evidence="1">
    <location>
        <begin position="66"/>
        <end position="115"/>
    </location>
</feature>
<dbReference type="EMBL" id="JAAGNX010000001">
    <property type="protein sequence ID" value="NDV61639.1"/>
    <property type="molecule type" value="Genomic_DNA"/>
</dbReference>
<sequence>MTPLGIQLRLRRYASLVYQRIGLPSWSPEARYLKQSTSPKLHIGCGHHPLDSWLNTDMHLASKNSFYLNATRRFPYPDNAFDYIFSEHLIEHLSYSQGRVMLDECFRVLRPGGVIRTATPDLAFVIGTYFAEPDELTKAYLDHQHKSSMPWAPADDPVYYINNFVRDWGHQFIYDRESLSRSLADSGFIEVRELPVCESSEPALCELENTTRKPREFFELETIVIEAQKPPVSE</sequence>
<dbReference type="AlphaFoldDB" id="A0A6B2M004"/>
<evidence type="ECO:0000313" key="2">
    <source>
        <dbReference type="EMBL" id="NDV61639.1"/>
    </source>
</evidence>
<name>A0A6B2M004_9BACT</name>
<gene>
    <name evidence="2" type="ORF">G0Q06_04170</name>
</gene>
<proteinExistence type="predicted"/>
<organism evidence="2 3">
    <name type="scientific">Oceanipulchritudo coccoides</name>
    <dbReference type="NCBI Taxonomy" id="2706888"/>
    <lineage>
        <taxon>Bacteria</taxon>
        <taxon>Pseudomonadati</taxon>
        <taxon>Verrucomicrobiota</taxon>
        <taxon>Opitutia</taxon>
        <taxon>Puniceicoccales</taxon>
        <taxon>Oceanipulchritudinaceae</taxon>
        <taxon>Oceanipulchritudo</taxon>
    </lineage>
</organism>
<accession>A0A6B2M004</accession>
<evidence type="ECO:0000313" key="3">
    <source>
        <dbReference type="Proteomes" id="UP000478417"/>
    </source>
</evidence>
<keyword evidence="3" id="KW-1185">Reference proteome</keyword>
<keyword evidence="2" id="KW-0808">Transferase</keyword>
<comment type="caution">
    <text evidence="2">The sequence shown here is derived from an EMBL/GenBank/DDBJ whole genome shotgun (WGS) entry which is preliminary data.</text>
</comment>
<dbReference type="InterPro" id="IPR013216">
    <property type="entry name" value="Methyltransf_11"/>
</dbReference>